<dbReference type="EMBL" id="LUGH01000432">
    <property type="protein sequence ID" value="OBZ85110.1"/>
    <property type="molecule type" value="Genomic_DNA"/>
</dbReference>
<comment type="caution">
    <text evidence="2">The sequence shown here is derived from an EMBL/GenBank/DDBJ whole genome shotgun (WGS) entry which is preliminary data.</text>
</comment>
<dbReference type="STRING" id="101091.A0A1C7N7J7"/>
<gene>
    <name evidence="2" type="primary">UBTD2</name>
    <name evidence="2" type="ORF">A0J61_06840</name>
</gene>
<dbReference type="PROSITE" id="PS50053">
    <property type="entry name" value="UBIQUITIN_2"/>
    <property type="match status" value="1"/>
</dbReference>
<dbReference type="Proteomes" id="UP000093000">
    <property type="component" value="Unassembled WGS sequence"/>
</dbReference>
<dbReference type="Gene3D" id="3.10.20.90">
    <property type="entry name" value="Phosphatidylinositol 3-kinase Catalytic Subunit, Chain A, domain 1"/>
    <property type="match status" value="1"/>
</dbReference>
<dbReference type="InterPro" id="IPR038169">
    <property type="entry name" value="DC-UbP/UBTD2_N_sf"/>
</dbReference>
<name>A0A1C7N7J7_9FUNG</name>
<dbReference type="SUPFAM" id="SSF54236">
    <property type="entry name" value="Ubiquitin-like"/>
    <property type="match status" value="1"/>
</dbReference>
<evidence type="ECO:0000313" key="2">
    <source>
        <dbReference type="EMBL" id="OBZ85110.1"/>
    </source>
</evidence>
<sequence length="261" mass="29546">MGCCCSLSVTEIQDVSPQKNTRNRPLHKSVPLPPDYQIQKKPFKKTQLNWIADQPMTPSELKQKRDVYWETAVEYSGRKEIWQALQAAFSEEDVLVARSILEAANIILPTGNPCHSCFDELGNSYDIPIFCVVPPENLVLDQDISEEVSLDTETTIPDCSICPFPITIRLTTNRDVPMIISSINETVGSLKERILEAKDAQLDRMAVDLRLIYLGRVLHDTMLIVCLDEEEERADDDSVVSHKEHIQVTKKSVIQVLVVNR</sequence>
<dbReference type="InterPro" id="IPR029071">
    <property type="entry name" value="Ubiquitin-like_domsf"/>
</dbReference>
<evidence type="ECO:0000313" key="3">
    <source>
        <dbReference type="Proteomes" id="UP000093000"/>
    </source>
</evidence>
<proteinExistence type="predicted"/>
<reference evidence="2 3" key="1">
    <citation type="submission" date="2016-03" db="EMBL/GenBank/DDBJ databases">
        <title>Choanephora cucurbitarum.</title>
        <authorList>
            <person name="Min B."/>
            <person name="Park H."/>
            <person name="Park J.-H."/>
            <person name="Shin H.-D."/>
            <person name="Choi I.-G."/>
        </authorList>
    </citation>
    <scope>NUCLEOTIDE SEQUENCE [LARGE SCALE GENOMIC DNA]</scope>
    <source>
        <strain evidence="2 3">KUS-F28377</strain>
    </source>
</reference>
<evidence type="ECO:0000259" key="1">
    <source>
        <dbReference type="PROSITE" id="PS50053"/>
    </source>
</evidence>
<feature type="domain" description="Ubiquitin-like" evidence="1">
    <location>
        <begin position="164"/>
        <end position="224"/>
    </location>
</feature>
<dbReference type="InterPro" id="IPR000626">
    <property type="entry name" value="Ubiquitin-like_dom"/>
</dbReference>
<dbReference type="InterPro" id="IPR039869">
    <property type="entry name" value="UBTD1/2"/>
</dbReference>
<dbReference type="InterPro" id="IPR032752">
    <property type="entry name" value="DC-UbP/UBTD2_N"/>
</dbReference>
<keyword evidence="3" id="KW-1185">Reference proteome</keyword>
<organism evidence="2 3">
    <name type="scientific">Choanephora cucurbitarum</name>
    <dbReference type="NCBI Taxonomy" id="101091"/>
    <lineage>
        <taxon>Eukaryota</taxon>
        <taxon>Fungi</taxon>
        <taxon>Fungi incertae sedis</taxon>
        <taxon>Mucoromycota</taxon>
        <taxon>Mucoromycotina</taxon>
        <taxon>Mucoromycetes</taxon>
        <taxon>Mucorales</taxon>
        <taxon>Mucorineae</taxon>
        <taxon>Choanephoraceae</taxon>
        <taxon>Choanephoroideae</taxon>
        <taxon>Choanephora</taxon>
    </lineage>
</organism>
<dbReference type="InParanoid" id="A0A1C7N7J7"/>
<dbReference type="OrthoDB" id="1640476at2759"/>
<dbReference type="CDD" id="cd17039">
    <property type="entry name" value="Ubl_ubiquitin_like"/>
    <property type="match status" value="1"/>
</dbReference>
<dbReference type="Pfam" id="PF16455">
    <property type="entry name" value="UBD"/>
    <property type="match status" value="1"/>
</dbReference>
<accession>A0A1C7N7J7</accession>
<protein>
    <submittedName>
        <fullName evidence="2">Ubiquitin domain-containing protein 2</fullName>
    </submittedName>
</protein>
<dbReference type="PANTHER" id="PTHR13609">
    <property type="entry name" value="UBIQUITIN DOMAIN CONTAINING 1 PROTEIN-RELATED"/>
    <property type="match status" value="1"/>
</dbReference>
<dbReference type="Gene3D" id="1.20.225.20">
    <property type="entry name" value="Ub domain-containing protein, DC-UbP/UBTD2, N-terminal domain"/>
    <property type="match status" value="1"/>
</dbReference>
<dbReference type="AlphaFoldDB" id="A0A1C7N7J7"/>